<proteinExistence type="predicted"/>
<evidence type="ECO:0000256" key="5">
    <source>
        <dbReference type="ARBA" id="ARBA00023136"/>
    </source>
</evidence>
<dbReference type="STRING" id="1314751.GCA_001591425_01076"/>
<feature type="domain" description="RDD" evidence="7">
    <location>
        <begin position="31"/>
        <end position="159"/>
    </location>
</feature>
<keyword evidence="9" id="KW-1185">Reference proteome</keyword>
<evidence type="ECO:0000313" key="8">
    <source>
        <dbReference type="EMBL" id="AST92855.1"/>
    </source>
</evidence>
<organism evidence="8 9">
    <name type="scientific">Sutcliffiella cohnii</name>
    <dbReference type="NCBI Taxonomy" id="33932"/>
    <lineage>
        <taxon>Bacteria</taxon>
        <taxon>Bacillati</taxon>
        <taxon>Bacillota</taxon>
        <taxon>Bacilli</taxon>
        <taxon>Bacillales</taxon>
        <taxon>Bacillaceae</taxon>
        <taxon>Sutcliffiella</taxon>
    </lineage>
</organism>
<evidence type="ECO:0000256" key="3">
    <source>
        <dbReference type="ARBA" id="ARBA00022692"/>
    </source>
</evidence>
<evidence type="ECO:0000256" key="2">
    <source>
        <dbReference type="ARBA" id="ARBA00022475"/>
    </source>
</evidence>
<feature type="transmembrane region" description="Helical" evidence="6">
    <location>
        <begin position="38"/>
        <end position="60"/>
    </location>
</feature>
<gene>
    <name evidence="8" type="ORF">BC6307_16965</name>
</gene>
<dbReference type="AlphaFoldDB" id="A0A223KTM5"/>
<dbReference type="KEGG" id="bcoh:BC6307_16965"/>
<evidence type="ECO:0000256" key="6">
    <source>
        <dbReference type="SAM" id="Phobius"/>
    </source>
</evidence>
<feature type="transmembrane region" description="Helical" evidence="6">
    <location>
        <begin position="127"/>
        <end position="147"/>
    </location>
</feature>
<evidence type="ECO:0000256" key="4">
    <source>
        <dbReference type="ARBA" id="ARBA00022989"/>
    </source>
</evidence>
<sequence length="167" mass="19463">MSEFQKINDDEKNVLLEEERQLNDEKKDFRYAGFWMRFWAYSFDLIIIASIGRIIIHPIFQMLDISTSSSFMFSPSSIATAIIWYGYFIVMTKVWSQTLGKMIFGLKVIPLKQSNLSWVSVLFREGVGRFIITFNFFTTLLYAVVAFTGKKQGIHDFIGETTVIHER</sequence>
<dbReference type="EMBL" id="CP018866">
    <property type="protein sequence ID" value="AST92855.1"/>
    <property type="molecule type" value="Genomic_DNA"/>
</dbReference>
<keyword evidence="5 6" id="KW-0472">Membrane</keyword>
<protein>
    <recommendedName>
        <fullName evidence="7">RDD domain-containing protein</fullName>
    </recommendedName>
</protein>
<evidence type="ECO:0000259" key="7">
    <source>
        <dbReference type="Pfam" id="PF06271"/>
    </source>
</evidence>
<reference evidence="8 9" key="1">
    <citation type="submission" date="2016-12" db="EMBL/GenBank/DDBJ databases">
        <title>The whole genome sequencing and assembly of Bacillus cohnii DSM 6307T strain.</title>
        <authorList>
            <person name="Lee Y.-J."/>
            <person name="Yi H."/>
            <person name="Bahn Y.-S."/>
            <person name="Kim J.F."/>
            <person name="Lee D.-W."/>
        </authorList>
    </citation>
    <scope>NUCLEOTIDE SEQUENCE [LARGE SCALE GENOMIC DNA]</scope>
    <source>
        <strain evidence="8 9">DSM 6307</strain>
    </source>
</reference>
<dbReference type="RefSeq" id="WP_066413114.1">
    <property type="nucleotide sequence ID" value="NZ_CP018866.1"/>
</dbReference>
<dbReference type="GO" id="GO:0005886">
    <property type="term" value="C:plasma membrane"/>
    <property type="evidence" value="ECO:0007669"/>
    <property type="project" value="UniProtKB-SubCell"/>
</dbReference>
<keyword evidence="3 6" id="KW-0812">Transmembrane</keyword>
<keyword evidence="2" id="KW-1003">Cell membrane</keyword>
<keyword evidence="4 6" id="KW-1133">Transmembrane helix</keyword>
<name>A0A223KTM5_9BACI</name>
<comment type="subcellular location">
    <subcellularLocation>
        <location evidence="1">Cell membrane</location>
        <topology evidence="1">Multi-pass membrane protein</topology>
    </subcellularLocation>
</comment>
<dbReference type="Proteomes" id="UP000215224">
    <property type="component" value="Chromosome"/>
</dbReference>
<dbReference type="InterPro" id="IPR051791">
    <property type="entry name" value="Pra-immunoreactive"/>
</dbReference>
<dbReference type="PANTHER" id="PTHR36115:SF9">
    <property type="entry name" value="LMO1584 PROTEIN"/>
    <property type="match status" value="1"/>
</dbReference>
<accession>A0A223KTM5</accession>
<dbReference type="InterPro" id="IPR010432">
    <property type="entry name" value="RDD"/>
</dbReference>
<evidence type="ECO:0000256" key="1">
    <source>
        <dbReference type="ARBA" id="ARBA00004651"/>
    </source>
</evidence>
<dbReference type="PANTHER" id="PTHR36115">
    <property type="entry name" value="PROLINE-RICH ANTIGEN HOMOLOG-RELATED"/>
    <property type="match status" value="1"/>
</dbReference>
<evidence type="ECO:0000313" key="9">
    <source>
        <dbReference type="Proteomes" id="UP000215224"/>
    </source>
</evidence>
<feature type="transmembrane region" description="Helical" evidence="6">
    <location>
        <begin position="72"/>
        <end position="90"/>
    </location>
</feature>
<dbReference type="Pfam" id="PF06271">
    <property type="entry name" value="RDD"/>
    <property type="match status" value="1"/>
</dbReference>